<dbReference type="GO" id="GO:0003924">
    <property type="term" value="F:GTPase activity"/>
    <property type="evidence" value="ECO:0007669"/>
    <property type="project" value="InterPro"/>
</dbReference>
<dbReference type="InterPro" id="IPR000795">
    <property type="entry name" value="T_Tr_GTP-bd_dom"/>
</dbReference>
<dbReference type="PANTHER" id="PTHR43261">
    <property type="entry name" value="TRANSLATION ELONGATION FACTOR G-RELATED"/>
    <property type="match status" value="1"/>
</dbReference>
<dbReference type="PRINTS" id="PR01037">
    <property type="entry name" value="TCRTETOQM"/>
</dbReference>
<dbReference type="GO" id="GO:0032790">
    <property type="term" value="P:ribosome disassembly"/>
    <property type="evidence" value="ECO:0007669"/>
    <property type="project" value="TreeGrafter"/>
</dbReference>
<evidence type="ECO:0000256" key="4">
    <source>
        <dbReference type="SAM" id="MobiDB-lite"/>
    </source>
</evidence>
<dbReference type="PANTHER" id="PTHR43261:SF1">
    <property type="entry name" value="RIBOSOME-RELEASING FACTOR 2, MITOCHONDRIAL"/>
    <property type="match status" value="1"/>
</dbReference>
<dbReference type="RefSeq" id="WP_141790114.1">
    <property type="nucleotide sequence ID" value="NZ_BAAAKX010000008.1"/>
</dbReference>
<name>A0A542Z8S5_9MICO</name>
<dbReference type="EMBL" id="VFOQ01000002">
    <property type="protein sequence ID" value="TQL56725.1"/>
    <property type="molecule type" value="Genomic_DNA"/>
</dbReference>
<dbReference type="InterPro" id="IPR035647">
    <property type="entry name" value="EFG_III/V"/>
</dbReference>
<dbReference type="Gene3D" id="3.30.70.870">
    <property type="entry name" value="Elongation Factor G (Translational Gtpase), domain 3"/>
    <property type="match status" value="1"/>
</dbReference>
<organism evidence="6 7">
    <name type="scientific">Oryzihumus leptocrescens</name>
    <dbReference type="NCBI Taxonomy" id="297536"/>
    <lineage>
        <taxon>Bacteria</taxon>
        <taxon>Bacillati</taxon>
        <taxon>Actinomycetota</taxon>
        <taxon>Actinomycetes</taxon>
        <taxon>Micrococcales</taxon>
        <taxon>Intrasporangiaceae</taxon>
        <taxon>Oryzihumus</taxon>
    </lineage>
</organism>
<keyword evidence="3" id="KW-0342">GTP-binding</keyword>
<dbReference type="InterPro" id="IPR005517">
    <property type="entry name" value="Transl_elong_EFG/EF2_IV"/>
</dbReference>
<dbReference type="InterPro" id="IPR014721">
    <property type="entry name" value="Ribsml_uS5_D2-typ_fold_subgr"/>
</dbReference>
<comment type="caution">
    <text evidence="6">The sequence shown here is derived from an EMBL/GenBank/DDBJ whole genome shotgun (WGS) entry which is preliminary data.</text>
</comment>
<gene>
    <name evidence="6" type="ORF">FB474_3486</name>
</gene>
<dbReference type="InterPro" id="IPR005225">
    <property type="entry name" value="Small_GTP-bd"/>
</dbReference>
<evidence type="ECO:0000256" key="1">
    <source>
        <dbReference type="ARBA" id="ARBA00022741"/>
    </source>
</evidence>
<dbReference type="InterPro" id="IPR009000">
    <property type="entry name" value="Transl_B-barrel_sf"/>
</dbReference>
<dbReference type="InterPro" id="IPR031157">
    <property type="entry name" value="G_TR_CS"/>
</dbReference>
<dbReference type="CDD" id="cd04168">
    <property type="entry name" value="TetM_like"/>
    <property type="match status" value="1"/>
</dbReference>
<dbReference type="NCBIfam" id="TIGR00231">
    <property type="entry name" value="small_GTP"/>
    <property type="match status" value="1"/>
</dbReference>
<dbReference type="GO" id="GO:0006412">
    <property type="term" value="P:translation"/>
    <property type="evidence" value="ECO:0007669"/>
    <property type="project" value="UniProtKB-KW"/>
</dbReference>
<dbReference type="Gene3D" id="3.30.230.10">
    <property type="match status" value="1"/>
</dbReference>
<protein>
    <submittedName>
        <fullName evidence="6">Ribosomal protection tetracycline resistance protein</fullName>
    </submittedName>
</protein>
<keyword evidence="2" id="KW-0648">Protein biosynthesis</keyword>
<dbReference type="OrthoDB" id="9801472at2"/>
<dbReference type="InterPro" id="IPR000640">
    <property type="entry name" value="EFG_V-like"/>
</dbReference>
<keyword evidence="1" id="KW-0547">Nucleotide-binding</keyword>
<evidence type="ECO:0000259" key="5">
    <source>
        <dbReference type="PROSITE" id="PS51722"/>
    </source>
</evidence>
<dbReference type="Proteomes" id="UP000319514">
    <property type="component" value="Unassembled WGS sequence"/>
</dbReference>
<dbReference type="Pfam" id="PF00009">
    <property type="entry name" value="GTP_EFTU"/>
    <property type="match status" value="1"/>
</dbReference>
<dbReference type="PRINTS" id="PR00315">
    <property type="entry name" value="ELONGATNFCT"/>
</dbReference>
<keyword evidence="7" id="KW-1185">Reference proteome</keyword>
<dbReference type="PROSITE" id="PS00301">
    <property type="entry name" value="G_TR_1"/>
    <property type="match status" value="1"/>
</dbReference>
<evidence type="ECO:0000313" key="7">
    <source>
        <dbReference type="Proteomes" id="UP000319514"/>
    </source>
</evidence>
<dbReference type="Gene3D" id="3.40.50.300">
    <property type="entry name" value="P-loop containing nucleotide triphosphate hydrolases"/>
    <property type="match status" value="1"/>
</dbReference>
<dbReference type="SUPFAM" id="SSF52540">
    <property type="entry name" value="P-loop containing nucleoside triphosphate hydrolases"/>
    <property type="match status" value="1"/>
</dbReference>
<feature type="region of interest" description="Disordered" evidence="4">
    <location>
        <begin position="634"/>
        <end position="653"/>
    </location>
</feature>
<dbReference type="SUPFAM" id="SSF54211">
    <property type="entry name" value="Ribosomal protein S5 domain 2-like"/>
    <property type="match status" value="1"/>
</dbReference>
<dbReference type="AlphaFoldDB" id="A0A542Z8S5"/>
<accession>A0A542Z8S5</accession>
<dbReference type="InterPro" id="IPR027417">
    <property type="entry name" value="P-loop_NTPase"/>
</dbReference>
<dbReference type="SUPFAM" id="SSF50447">
    <property type="entry name" value="Translation proteins"/>
    <property type="match status" value="1"/>
</dbReference>
<evidence type="ECO:0000256" key="2">
    <source>
        <dbReference type="ARBA" id="ARBA00022917"/>
    </source>
</evidence>
<dbReference type="GO" id="GO:0005525">
    <property type="term" value="F:GTP binding"/>
    <property type="evidence" value="ECO:0007669"/>
    <property type="project" value="UniProtKB-KW"/>
</dbReference>
<reference evidence="6 7" key="1">
    <citation type="submission" date="2019-06" db="EMBL/GenBank/DDBJ databases">
        <title>Sequencing the genomes of 1000 actinobacteria strains.</title>
        <authorList>
            <person name="Klenk H.-P."/>
        </authorList>
    </citation>
    <scope>NUCLEOTIDE SEQUENCE [LARGE SCALE GENOMIC DNA]</scope>
    <source>
        <strain evidence="6 7">DSM 18082</strain>
    </source>
</reference>
<dbReference type="Gene3D" id="2.40.30.10">
    <property type="entry name" value="Translation factors"/>
    <property type="match status" value="1"/>
</dbReference>
<dbReference type="InterPro" id="IPR053905">
    <property type="entry name" value="EF-G-like_DII"/>
</dbReference>
<sequence length="665" mass="70048">MARTLNLGILAHVDAGKTTLTERLLHTAGVIDEVGSVDHGTTHTDTLALERRRGITIRSAVVSFTLGDVTVNLVDTPGHSDFIAEVERALAVLDGAVLVVSAVEGVQAQTRVLMRVLHRLGIPTLVFVNKVDRAGARPEAVLAQIADRLTPDAVALGEVIGAGTRGARVERAPDTDPVTLDRLAEVLTRHDDRLLAAWLGDDGAGDGVAPARLRAALAEQTAAVRVHPVLFGSAATGAGVAELMAALTALLPTAAGDADGPVSGTVFKVERGPAGERLAWVRMFSGTLRVRDRLPVGGAEARVTGIRVCEDGDDVVSQALAAGRVGVLTGLTGARVGDAVGMPWAGAAPAHHFSPPSLEAVVEPCDPRRRAALHAALTELCEQDPMVGLRQDDVRRELSVSLYGEVQKEVLAATLADDYGVPVGFRETTPLCVERVLGAGAAFELIDVDPNPFLATVGLAIEPAPVGHGVDFRLGVELGSMPPAFFTAVEGALRETLLQGLHGWAVPDAVVTMTHSGYWARQSHAHGTFDASMSSTAGDFRLLTPLVLATALRRAGTVVCEPVHRFEVEVPADALGAVLALLSRAQAVPLETQVRRTAHLLSGLVPAARVHALRQQLPGVSRGEGVLVDAFDHHEPVRGPAPERARTDHNPLDRKGYLLHTVRRQ</sequence>
<evidence type="ECO:0000313" key="6">
    <source>
        <dbReference type="EMBL" id="TQL56725.1"/>
    </source>
</evidence>
<dbReference type="SMART" id="SM00889">
    <property type="entry name" value="EFG_IV"/>
    <property type="match status" value="1"/>
</dbReference>
<feature type="domain" description="Tr-type G" evidence="5">
    <location>
        <begin position="2"/>
        <end position="255"/>
    </location>
</feature>
<dbReference type="PROSITE" id="PS51722">
    <property type="entry name" value="G_TR_2"/>
    <property type="match status" value="1"/>
</dbReference>
<proteinExistence type="predicted"/>
<dbReference type="Pfam" id="PF00679">
    <property type="entry name" value="EFG_C"/>
    <property type="match status" value="1"/>
</dbReference>
<dbReference type="SUPFAM" id="SSF54980">
    <property type="entry name" value="EF-G C-terminal domain-like"/>
    <property type="match status" value="2"/>
</dbReference>
<dbReference type="Pfam" id="PF03764">
    <property type="entry name" value="EFG_IV"/>
    <property type="match status" value="1"/>
</dbReference>
<evidence type="ECO:0000256" key="3">
    <source>
        <dbReference type="ARBA" id="ARBA00023134"/>
    </source>
</evidence>
<dbReference type="Pfam" id="PF22042">
    <property type="entry name" value="EF-G_D2"/>
    <property type="match status" value="1"/>
</dbReference>
<dbReference type="InterPro" id="IPR020568">
    <property type="entry name" value="Ribosomal_Su5_D2-typ_SF"/>
</dbReference>